<sequence length="329" mass="36309">MTLPVQDKRIVRYDPMLPGTGLFGSVGNGERPKLDARCTFGGVTWRLRGPDRLGIPEQTLLLVLLELAGKQYGKAQQQIADWAPIEAALYCEPAARPLAAIHEGNAPALATLHVSYAELSQRCGRAAEGGSAAKQIRRELMRLSEVTIWAAKGNEEFSSRLLHWRRGDKQGAQVILNARLTEILIGQQYSPVSLQERLTLQTDTARALHCALSVRIRPRTTMSFNLDTLATYVWCTTDVAGATVRRRRQQLRAALCEINGLQGWSMRTRKGEPLEQAEGVNVFRKPNGPKEFRPIPPQGRRAIKAPSSIIATPAVRKSQAIADVSSLFT</sequence>
<dbReference type="AlphaFoldDB" id="A0A9Q2BZM2"/>
<evidence type="ECO:0008006" key="3">
    <source>
        <dbReference type="Google" id="ProtNLM"/>
    </source>
</evidence>
<gene>
    <name evidence="1" type="ORF">DEE74_17715</name>
</gene>
<organism evidence="1 2">
    <name type="scientific">Ralstonia pickettii</name>
    <name type="common">Burkholderia pickettii</name>
    <dbReference type="NCBI Taxonomy" id="329"/>
    <lineage>
        <taxon>Bacteria</taxon>
        <taxon>Pseudomonadati</taxon>
        <taxon>Pseudomonadota</taxon>
        <taxon>Betaproteobacteria</taxon>
        <taxon>Burkholderiales</taxon>
        <taxon>Burkholderiaceae</taxon>
        <taxon>Ralstonia</taxon>
    </lineage>
</organism>
<proteinExistence type="predicted"/>
<dbReference type="RefSeq" id="WP_024973535.1">
    <property type="nucleotide sequence ID" value="NZ_JACBXL010000028.1"/>
</dbReference>
<evidence type="ECO:0000313" key="2">
    <source>
        <dbReference type="Proteomes" id="UP001199322"/>
    </source>
</evidence>
<evidence type="ECO:0000313" key="1">
    <source>
        <dbReference type="EMBL" id="MBX3891702.1"/>
    </source>
</evidence>
<dbReference type="Proteomes" id="UP001199322">
    <property type="component" value="Unassembled WGS sequence"/>
</dbReference>
<dbReference type="Pfam" id="PF06504">
    <property type="entry name" value="RepC"/>
    <property type="match status" value="1"/>
</dbReference>
<dbReference type="InterPro" id="IPR010522">
    <property type="entry name" value="RepC_bac"/>
</dbReference>
<name>A0A9Q2BZM2_RALPI</name>
<dbReference type="EMBL" id="QGBI01000017">
    <property type="protein sequence ID" value="MBX3891702.1"/>
    <property type="molecule type" value="Genomic_DNA"/>
</dbReference>
<protein>
    <recommendedName>
        <fullName evidence="3">Replication protein C</fullName>
    </recommendedName>
</protein>
<reference evidence="1" key="1">
    <citation type="submission" date="2018-06" db="EMBL/GenBank/DDBJ databases">
        <authorList>
            <person name="O'Rourke A."/>
        </authorList>
    </citation>
    <scope>NUCLEOTIDE SEQUENCE</scope>
    <source>
        <strain evidence="1">132550021-3</strain>
    </source>
</reference>
<accession>A0A9Q2BZM2</accession>
<comment type="caution">
    <text evidence="1">The sequence shown here is derived from an EMBL/GenBank/DDBJ whole genome shotgun (WGS) entry which is preliminary data.</text>
</comment>